<evidence type="ECO:0000313" key="1">
    <source>
        <dbReference type="EMBL" id="CAK88412.1"/>
    </source>
</evidence>
<accession>A0DZE5</accession>
<evidence type="ECO:0000313" key="2">
    <source>
        <dbReference type="Proteomes" id="UP000000600"/>
    </source>
</evidence>
<gene>
    <name evidence="1" type="ORF">GSPATT00021579001</name>
</gene>
<dbReference type="KEGG" id="ptm:GSPATT00021579001"/>
<dbReference type="GeneID" id="5041600"/>
<reference evidence="1 2" key="1">
    <citation type="journal article" date="2006" name="Nature">
        <title>Global trends of whole-genome duplications revealed by the ciliate Paramecium tetraurelia.</title>
        <authorList>
            <consortium name="Genoscope"/>
            <person name="Aury J.-M."/>
            <person name="Jaillon O."/>
            <person name="Duret L."/>
            <person name="Noel B."/>
            <person name="Jubin C."/>
            <person name="Porcel B.M."/>
            <person name="Segurens B."/>
            <person name="Daubin V."/>
            <person name="Anthouard V."/>
            <person name="Aiach N."/>
            <person name="Arnaiz O."/>
            <person name="Billaut A."/>
            <person name="Beisson J."/>
            <person name="Blanc I."/>
            <person name="Bouhouche K."/>
            <person name="Camara F."/>
            <person name="Duharcourt S."/>
            <person name="Guigo R."/>
            <person name="Gogendeau D."/>
            <person name="Katinka M."/>
            <person name="Keller A.-M."/>
            <person name="Kissmehl R."/>
            <person name="Klotz C."/>
            <person name="Koll F."/>
            <person name="Le Moue A."/>
            <person name="Lepere C."/>
            <person name="Malinsky S."/>
            <person name="Nowacki M."/>
            <person name="Nowak J.K."/>
            <person name="Plattner H."/>
            <person name="Poulain J."/>
            <person name="Ruiz F."/>
            <person name="Serrano V."/>
            <person name="Zagulski M."/>
            <person name="Dessen P."/>
            <person name="Betermier M."/>
            <person name="Weissenbach J."/>
            <person name="Scarpelli C."/>
            <person name="Schachter V."/>
            <person name="Sperling L."/>
            <person name="Meyer E."/>
            <person name="Cohen J."/>
            <person name="Wincker P."/>
        </authorList>
    </citation>
    <scope>NUCLEOTIDE SEQUENCE [LARGE SCALE GENOMIC DNA]</scope>
    <source>
        <strain evidence="1 2">Stock d4-2</strain>
    </source>
</reference>
<dbReference type="Proteomes" id="UP000000600">
    <property type="component" value="Unassembled WGS sequence"/>
</dbReference>
<dbReference type="AlphaFoldDB" id="A0DZE5"/>
<organism evidence="1 2">
    <name type="scientific">Paramecium tetraurelia</name>
    <dbReference type="NCBI Taxonomy" id="5888"/>
    <lineage>
        <taxon>Eukaryota</taxon>
        <taxon>Sar</taxon>
        <taxon>Alveolata</taxon>
        <taxon>Ciliophora</taxon>
        <taxon>Intramacronucleata</taxon>
        <taxon>Oligohymenophorea</taxon>
        <taxon>Peniculida</taxon>
        <taxon>Parameciidae</taxon>
        <taxon>Paramecium</taxon>
    </lineage>
</organism>
<proteinExistence type="predicted"/>
<keyword evidence="2" id="KW-1185">Reference proteome</keyword>
<dbReference type="RefSeq" id="XP_001455809.1">
    <property type="nucleotide sequence ID" value="XM_001455772.1"/>
</dbReference>
<sequence>MMEETFLLDNYETQRIQEKLRKRNEPSSVLKQASYAGNQVWMSCWYSRILLELVLEWVQLHRGKLKRAILGSPQGLLLQASFKGHVRKNILELGQFQTTTMRMN</sequence>
<dbReference type="InParanoid" id="A0DZE5"/>
<protein>
    <submittedName>
        <fullName evidence="1">Uncharacterized protein</fullName>
    </submittedName>
</protein>
<dbReference type="HOGENOM" id="CLU_2255407_0_0_1"/>
<name>A0DZE5_PARTE</name>
<dbReference type="EMBL" id="CT868650">
    <property type="protein sequence ID" value="CAK88412.1"/>
    <property type="molecule type" value="Genomic_DNA"/>
</dbReference>